<dbReference type="Proteomes" id="UP000030104">
    <property type="component" value="Unassembled WGS sequence"/>
</dbReference>
<evidence type="ECO:0000313" key="2">
    <source>
        <dbReference type="EMBL" id="KGO77899.1"/>
    </source>
</evidence>
<evidence type="ECO:0000256" key="1">
    <source>
        <dbReference type="SAM" id="Phobius"/>
    </source>
</evidence>
<evidence type="ECO:0000313" key="3">
    <source>
        <dbReference type="Proteomes" id="UP000030104"/>
    </source>
</evidence>
<reference evidence="2 3" key="1">
    <citation type="journal article" date="2015" name="Mol. Plant Microbe Interact.">
        <title>Genome, transcriptome, and functional analyses of Penicillium expansum provide new insights into secondary metabolism and pathogenicity.</title>
        <authorList>
            <person name="Ballester A.R."/>
            <person name="Marcet-Houben M."/>
            <person name="Levin E."/>
            <person name="Sela N."/>
            <person name="Selma-Lazaro C."/>
            <person name="Carmona L."/>
            <person name="Wisniewski M."/>
            <person name="Droby S."/>
            <person name="Gonzalez-Candelas L."/>
            <person name="Gabaldon T."/>
        </authorList>
    </citation>
    <scope>NUCLEOTIDE SEQUENCE [LARGE SCALE GENOMIC DNA]</scope>
    <source>
        <strain evidence="2 3">PHI-1</strain>
    </source>
</reference>
<dbReference type="EMBL" id="JQGA01000087">
    <property type="protein sequence ID" value="KGO77899.1"/>
    <property type="molecule type" value="Genomic_DNA"/>
</dbReference>
<proteinExistence type="predicted"/>
<organism evidence="2 3">
    <name type="scientific">Penicillium italicum</name>
    <name type="common">Blue mold</name>
    <dbReference type="NCBI Taxonomy" id="40296"/>
    <lineage>
        <taxon>Eukaryota</taxon>
        <taxon>Fungi</taxon>
        <taxon>Dikarya</taxon>
        <taxon>Ascomycota</taxon>
        <taxon>Pezizomycotina</taxon>
        <taxon>Eurotiomycetes</taxon>
        <taxon>Eurotiomycetidae</taxon>
        <taxon>Eurotiales</taxon>
        <taxon>Aspergillaceae</taxon>
        <taxon>Penicillium</taxon>
    </lineage>
</organism>
<keyword evidence="1" id="KW-0812">Transmembrane</keyword>
<keyword evidence="3" id="KW-1185">Reference proteome</keyword>
<comment type="caution">
    <text evidence="2">The sequence shown here is derived from an EMBL/GenBank/DDBJ whole genome shotgun (WGS) entry which is preliminary data.</text>
</comment>
<feature type="transmembrane region" description="Helical" evidence="1">
    <location>
        <begin position="44"/>
        <end position="64"/>
    </location>
</feature>
<protein>
    <submittedName>
        <fullName evidence="2">Uncharacterized protein</fullName>
    </submittedName>
</protein>
<dbReference type="HOGENOM" id="CLU_2655258_0_0_1"/>
<sequence length="76" mass="8656">MLALCIICRVLEPRWCRSPFHCIKRTSSAEDKHSPDSLMTGYRASLWFLFAMNMTSLVVGLVKLRKVRNVGNGKKS</sequence>
<dbReference type="STRING" id="40296.A0A0A2LD95"/>
<gene>
    <name evidence="2" type="ORF">PITC_060800</name>
</gene>
<keyword evidence="1" id="KW-1133">Transmembrane helix</keyword>
<accession>A0A0A2LD95</accession>
<dbReference type="AlphaFoldDB" id="A0A0A2LD95"/>
<name>A0A0A2LD95_PENIT</name>
<keyword evidence="1" id="KW-0472">Membrane</keyword>